<dbReference type="InterPro" id="IPR011045">
    <property type="entry name" value="N2O_reductase_N"/>
</dbReference>
<name>A0ABU8MGB9_9PSEU</name>
<dbReference type="Proteomes" id="UP001385809">
    <property type="component" value="Unassembled WGS sequence"/>
</dbReference>
<dbReference type="EMBL" id="JBBEGN010000001">
    <property type="protein sequence ID" value="MEJ2866380.1"/>
    <property type="molecule type" value="Genomic_DNA"/>
</dbReference>
<protein>
    <recommendedName>
        <fullName evidence="3">Lactonase family protein</fullName>
    </recommendedName>
</protein>
<comment type="caution">
    <text evidence="1">The sequence shown here is derived from an EMBL/GenBank/DDBJ whole genome shotgun (WGS) entry which is preliminary data.</text>
</comment>
<dbReference type="RefSeq" id="WP_337693004.1">
    <property type="nucleotide sequence ID" value="NZ_JBBEGN010000001.1"/>
</dbReference>
<evidence type="ECO:0000313" key="2">
    <source>
        <dbReference type="Proteomes" id="UP001385809"/>
    </source>
</evidence>
<gene>
    <name evidence="1" type="ORF">WCD74_01300</name>
</gene>
<accession>A0ABU8MGB9</accession>
<proteinExistence type="predicted"/>
<evidence type="ECO:0008006" key="3">
    <source>
        <dbReference type="Google" id="ProtNLM"/>
    </source>
</evidence>
<reference evidence="1 2" key="1">
    <citation type="submission" date="2024-03" db="EMBL/GenBank/DDBJ databases">
        <title>Actinomycetospora sp. OC33-EN08, a novel actinomycete isolated from wild orchid (Aerides multiflora).</title>
        <authorList>
            <person name="Suriyachadkun C."/>
        </authorList>
    </citation>
    <scope>NUCLEOTIDE SEQUENCE [LARGE SCALE GENOMIC DNA]</scope>
    <source>
        <strain evidence="1 2">OC33-EN08</strain>
    </source>
</reference>
<organism evidence="1 2">
    <name type="scientific">Actinomycetospora aurantiaca</name>
    <dbReference type="NCBI Taxonomy" id="3129233"/>
    <lineage>
        <taxon>Bacteria</taxon>
        <taxon>Bacillati</taxon>
        <taxon>Actinomycetota</taxon>
        <taxon>Actinomycetes</taxon>
        <taxon>Pseudonocardiales</taxon>
        <taxon>Pseudonocardiaceae</taxon>
        <taxon>Actinomycetospora</taxon>
    </lineage>
</organism>
<keyword evidence="2" id="KW-1185">Reference proteome</keyword>
<dbReference type="SUPFAM" id="SSF50974">
    <property type="entry name" value="Nitrous oxide reductase, N-terminal domain"/>
    <property type="match status" value="1"/>
</dbReference>
<evidence type="ECO:0000313" key="1">
    <source>
        <dbReference type="EMBL" id="MEJ2866380.1"/>
    </source>
</evidence>
<sequence>MVPVASSSGVRFSADGRYAYVVNQRDGIATVVELDSLAGGGAGAAGVV</sequence>